<dbReference type="InterPro" id="IPR036874">
    <property type="entry name" value="Carbonic_anhydrase_sf"/>
</dbReference>
<dbReference type="GO" id="GO:0004089">
    <property type="term" value="F:carbonate dehydratase activity"/>
    <property type="evidence" value="ECO:0007669"/>
    <property type="project" value="InterPro"/>
</dbReference>
<evidence type="ECO:0008006" key="2">
    <source>
        <dbReference type="Google" id="ProtNLM"/>
    </source>
</evidence>
<dbReference type="Gene3D" id="3.40.1050.10">
    <property type="entry name" value="Carbonic anhydrase"/>
    <property type="match status" value="1"/>
</dbReference>
<reference evidence="1" key="1">
    <citation type="journal article" date="2020" name="Nature">
        <title>Giant virus diversity and host interactions through global metagenomics.</title>
        <authorList>
            <person name="Schulz F."/>
            <person name="Roux S."/>
            <person name="Paez-Espino D."/>
            <person name="Jungbluth S."/>
            <person name="Walsh D.A."/>
            <person name="Denef V.J."/>
            <person name="McMahon K.D."/>
            <person name="Konstantinidis K.T."/>
            <person name="Eloe-Fadrosh E.A."/>
            <person name="Kyrpides N.C."/>
            <person name="Woyke T."/>
        </authorList>
    </citation>
    <scope>NUCLEOTIDE SEQUENCE</scope>
    <source>
        <strain evidence="1">GVMAG-S-1101165-79</strain>
    </source>
</reference>
<dbReference type="EMBL" id="MN740762">
    <property type="protein sequence ID" value="QHS81968.1"/>
    <property type="molecule type" value="Genomic_DNA"/>
</dbReference>
<evidence type="ECO:0000313" key="1">
    <source>
        <dbReference type="EMBL" id="QHS81968.1"/>
    </source>
</evidence>
<proteinExistence type="predicted"/>
<protein>
    <recommendedName>
        <fullName evidence="2">Carbonic anhydrase</fullName>
    </recommendedName>
</protein>
<dbReference type="SUPFAM" id="SSF53056">
    <property type="entry name" value="beta-carbonic anhydrase, cab"/>
    <property type="match status" value="1"/>
</dbReference>
<organism evidence="1">
    <name type="scientific">viral metagenome</name>
    <dbReference type="NCBI Taxonomy" id="1070528"/>
    <lineage>
        <taxon>unclassified sequences</taxon>
        <taxon>metagenomes</taxon>
        <taxon>organismal metagenomes</taxon>
    </lineage>
</organism>
<name>A0A6C0AQB8_9ZZZZ</name>
<sequence length="202" mass="22598">MPFIKGNKAVWNLGNIGQSSRIYNFNKRFNLNTPNQPDTYCGPCGDSSQPDLHTAKALVLCCMDFRLRDNTTCQLNLKGYKNQYDEVIAAGASLGYNGLADYSGWNVFIDSHVKLAYNLHHISEILIVEHAKCGAYAVQYPGLTDAEEYTYHVNNVSECADELWSKFNSTNGSVIQIPNLKITGYLISIDGCSFEELYRKTS</sequence>
<dbReference type="AlphaFoldDB" id="A0A6C0AQB8"/>
<accession>A0A6C0AQB8</accession>
<dbReference type="GO" id="GO:0008270">
    <property type="term" value="F:zinc ion binding"/>
    <property type="evidence" value="ECO:0007669"/>
    <property type="project" value="InterPro"/>
</dbReference>